<proteinExistence type="predicted"/>
<accession>A0A5J5A0C3</accession>
<reference evidence="1 2" key="1">
    <citation type="submission" date="2019-09" db="EMBL/GenBank/DDBJ databases">
        <title>A chromosome-level genome assembly of the Chinese tupelo Nyssa sinensis.</title>
        <authorList>
            <person name="Yang X."/>
            <person name="Kang M."/>
            <person name="Yang Y."/>
            <person name="Xiong H."/>
            <person name="Wang M."/>
            <person name="Zhang Z."/>
            <person name="Wang Z."/>
            <person name="Wu H."/>
            <person name="Ma T."/>
            <person name="Liu J."/>
            <person name="Xi Z."/>
        </authorList>
    </citation>
    <scope>NUCLEOTIDE SEQUENCE [LARGE SCALE GENOMIC DNA]</scope>
    <source>
        <strain evidence="1">J267</strain>
        <tissue evidence="1">Leaf</tissue>
    </source>
</reference>
<dbReference type="Proteomes" id="UP000325577">
    <property type="component" value="Linkage Group LG4"/>
</dbReference>
<evidence type="ECO:0000313" key="2">
    <source>
        <dbReference type="Proteomes" id="UP000325577"/>
    </source>
</evidence>
<dbReference type="AlphaFoldDB" id="A0A5J5A0C3"/>
<evidence type="ECO:0000313" key="1">
    <source>
        <dbReference type="EMBL" id="KAA8523604.1"/>
    </source>
</evidence>
<sequence length="68" mass="7347">MCIYVVSPTISLTGYLGSSSLHSAQFPKPVITGRTKTKRRPFLGQELGFRLSSLQLSGHFFGGCHSGC</sequence>
<protein>
    <submittedName>
        <fullName evidence="1">Uncharacterized protein</fullName>
    </submittedName>
</protein>
<gene>
    <name evidence="1" type="ORF">F0562_010027</name>
</gene>
<name>A0A5J5A0C3_9ASTE</name>
<organism evidence="1 2">
    <name type="scientific">Nyssa sinensis</name>
    <dbReference type="NCBI Taxonomy" id="561372"/>
    <lineage>
        <taxon>Eukaryota</taxon>
        <taxon>Viridiplantae</taxon>
        <taxon>Streptophyta</taxon>
        <taxon>Embryophyta</taxon>
        <taxon>Tracheophyta</taxon>
        <taxon>Spermatophyta</taxon>
        <taxon>Magnoliopsida</taxon>
        <taxon>eudicotyledons</taxon>
        <taxon>Gunneridae</taxon>
        <taxon>Pentapetalae</taxon>
        <taxon>asterids</taxon>
        <taxon>Cornales</taxon>
        <taxon>Nyssaceae</taxon>
        <taxon>Nyssa</taxon>
    </lineage>
</organism>
<keyword evidence="2" id="KW-1185">Reference proteome</keyword>
<dbReference type="EMBL" id="CM018047">
    <property type="protein sequence ID" value="KAA8523604.1"/>
    <property type="molecule type" value="Genomic_DNA"/>
</dbReference>